<dbReference type="RefSeq" id="WP_220164297.1">
    <property type="nucleotide sequence ID" value="NZ_JAIBOA010000003.1"/>
</dbReference>
<proteinExistence type="predicted"/>
<sequence length="69" mass="8007">MRLHAWWGREDIWTVRCFASRASRLAAVSEEVRHAMTGDIRQGEEWCTLCGHFERPGRPCLPGRRSPRA</sequence>
<accession>A0ABS7FR98</accession>
<dbReference type="Proteomes" id="UP000774570">
    <property type="component" value="Unassembled WGS sequence"/>
</dbReference>
<organism evidence="1 2">
    <name type="scientific">Actinomadura parmotrematis</name>
    <dbReference type="NCBI Taxonomy" id="2864039"/>
    <lineage>
        <taxon>Bacteria</taxon>
        <taxon>Bacillati</taxon>
        <taxon>Actinomycetota</taxon>
        <taxon>Actinomycetes</taxon>
        <taxon>Streptosporangiales</taxon>
        <taxon>Thermomonosporaceae</taxon>
        <taxon>Actinomadura</taxon>
    </lineage>
</organism>
<protein>
    <submittedName>
        <fullName evidence="1">Uncharacterized protein</fullName>
    </submittedName>
</protein>
<name>A0ABS7FR98_9ACTN</name>
<keyword evidence="2" id="KW-1185">Reference proteome</keyword>
<dbReference type="EMBL" id="JAIBOA010000003">
    <property type="protein sequence ID" value="MBW8482067.1"/>
    <property type="molecule type" value="Genomic_DNA"/>
</dbReference>
<reference evidence="1 2" key="1">
    <citation type="submission" date="2021-07" db="EMBL/GenBank/DDBJ databases">
        <title>Actinomadura sp. PM05-2 isolated from lichen.</title>
        <authorList>
            <person name="Somphong A."/>
            <person name="Phongsopitanun W."/>
            <person name="Tanasupawat S."/>
            <person name="Peongsungnone V."/>
        </authorList>
    </citation>
    <scope>NUCLEOTIDE SEQUENCE [LARGE SCALE GENOMIC DNA]</scope>
    <source>
        <strain evidence="1 2">PM05-2</strain>
    </source>
</reference>
<evidence type="ECO:0000313" key="1">
    <source>
        <dbReference type="EMBL" id="MBW8482067.1"/>
    </source>
</evidence>
<evidence type="ECO:0000313" key="2">
    <source>
        <dbReference type="Proteomes" id="UP000774570"/>
    </source>
</evidence>
<gene>
    <name evidence="1" type="ORF">K1Y72_06800</name>
</gene>
<comment type="caution">
    <text evidence="1">The sequence shown here is derived from an EMBL/GenBank/DDBJ whole genome shotgun (WGS) entry which is preliminary data.</text>
</comment>